<gene>
    <name evidence="2" type="ORF">JI741_29310</name>
</gene>
<protein>
    <recommendedName>
        <fullName evidence="4">DUF3592 domain-containing protein</fullName>
    </recommendedName>
</protein>
<dbReference type="RefSeq" id="WP_202015766.1">
    <property type="nucleotide sequence ID" value="NZ_JAERRB010000016.1"/>
</dbReference>
<dbReference type="EMBL" id="JAERRB010000016">
    <property type="protein sequence ID" value="MBL0745366.1"/>
    <property type="molecule type" value="Genomic_DNA"/>
</dbReference>
<feature type="transmembrane region" description="Helical" evidence="1">
    <location>
        <begin position="6"/>
        <end position="28"/>
    </location>
</feature>
<reference evidence="2 3" key="1">
    <citation type="submission" date="2021-01" db="EMBL/GenBank/DDBJ databases">
        <title>Chryseolinea sp. Jin1 Genome sequencing and assembly.</title>
        <authorList>
            <person name="Kim I."/>
        </authorList>
    </citation>
    <scope>NUCLEOTIDE SEQUENCE [LARGE SCALE GENOMIC DNA]</scope>
    <source>
        <strain evidence="2 3">Jin1</strain>
    </source>
</reference>
<keyword evidence="1" id="KW-1133">Transmembrane helix</keyword>
<comment type="caution">
    <text evidence="2">The sequence shown here is derived from an EMBL/GenBank/DDBJ whole genome shotgun (WGS) entry which is preliminary data.</text>
</comment>
<organism evidence="2 3">
    <name type="scientific">Chryseolinea lacunae</name>
    <dbReference type="NCBI Taxonomy" id="2801331"/>
    <lineage>
        <taxon>Bacteria</taxon>
        <taxon>Pseudomonadati</taxon>
        <taxon>Bacteroidota</taxon>
        <taxon>Cytophagia</taxon>
        <taxon>Cytophagales</taxon>
        <taxon>Fulvivirgaceae</taxon>
        <taxon>Chryseolinea</taxon>
    </lineage>
</organism>
<accession>A0ABS1L0Y1</accession>
<evidence type="ECO:0000313" key="2">
    <source>
        <dbReference type="EMBL" id="MBL0745366.1"/>
    </source>
</evidence>
<keyword evidence="1" id="KW-0812">Transmembrane</keyword>
<keyword evidence="1" id="KW-0472">Membrane</keyword>
<name>A0ABS1L0Y1_9BACT</name>
<evidence type="ECO:0000313" key="3">
    <source>
        <dbReference type="Proteomes" id="UP000613030"/>
    </source>
</evidence>
<dbReference type="Proteomes" id="UP000613030">
    <property type="component" value="Unassembled WGS sequence"/>
</dbReference>
<sequence>MKSRNGLTVINISLVICLLAAVMVDFWLSRFGQAFMFQAKMPRGITIEHDKLQGYKILEEGFIHILDDRTIHGKDTLAAILAYHATESNVFVKSKTTTGKIIYLDIHLLSSADPELKYELTEYKNTGNEEWIDISNKQSIRPVVIFRNALASITFLLFIGKLFRWIKSAFFSTTLP</sequence>
<evidence type="ECO:0000256" key="1">
    <source>
        <dbReference type="SAM" id="Phobius"/>
    </source>
</evidence>
<proteinExistence type="predicted"/>
<evidence type="ECO:0008006" key="4">
    <source>
        <dbReference type="Google" id="ProtNLM"/>
    </source>
</evidence>
<keyword evidence="3" id="KW-1185">Reference proteome</keyword>